<sequence>MNHYKDRLEKIEDALYRTMPEKSSRNWIEKVAGDVSEGLDEPTADRFNAPGLELLGRGGKRWRPLVMVLMAEAAGGSEEVYRLTPLVELPHNGSLIVDDIEDKSEERRGGKSVHIIHGDDISINAGNLMYFLPSYLIDESSLAPEGKFRLYSAYSRAMRRLHFGQGMDIQWHNDHDYIPTEVEYLQMTRFKTGCLSSLAANLAVIEAGGSKELEKKAGQIWEDIGVGFQILDDVMNLKKGNPGKMRGDDIVEGKKSLPMILHCEAVPESIEPMKVLFEKAAGDDESAAVEAVAEAISMIEGSGSLEKAGIMGLEVLNKAKAELKELFPGKEAVRLMIEVVDGFIEKML</sequence>
<dbReference type="GO" id="GO:0106350">
    <property type="term" value="F:all-trans-octaprenyl-diphosphate synthase activity"/>
    <property type="evidence" value="ECO:0007669"/>
    <property type="project" value="UniProtKB-EC"/>
</dbReference>
<evidence type="ECO:0000313" key="4">
    <source>
        <dbReference type="EMBL" id="MBB6482086.1"/>
    </source>
</evidence>
<dbReference type="Pfam" id="PF00348">
    <property type="entry name" value="polyprenyl_synt"/>
    <property type="match status" value="1"/>
</dbReference>
<proteinExistence type="inferred from homology"/>
<dbReference type="InterPro" id="IPR000092">
    <property type="entry name" value="Polyprenyl_synt"/>
</dbReference>
<dbReference type="SFLD" id="SFLDS00005">
    <property type="entry name" value="Isoprenoid_Synthase_Type_I"/>
    <property type="match status" value="1"/>
</dbReference>
<keyword evidence="3 4" id="KW-0808">Transferase</keyword>
<gene>
    <name evidence="4" type="ORF">HNR50_003774</name>
</gene>
<comment type="similarity">
    <text evidence="3">Belongs to the FPP/GGPP synthase family.</text>
</comment>
<evidence type="ECO:0000313" key="5">
    <source>
        <dbReference type="Proteomes" id="UP000587760"/>
    </source>
</evidence>
<dbReference type="PANTHER" id="PTHR12001">
    <property type="entry name" value="GERANYLGERANYL PYROPHOSPHATE SYNTHASE"/>
    <property type="match status" value="1"/>
</dbReference>
<dbReference type="EC" id="2.5.1.90" evidence="4"/>
<dbReference type="SUPFAM" id="SSF48576">
    <property type="entry name" value="Terpenoid synthases"/>
    <property type="match status" value="1"/>
</dbReference>
<keyword evidence="1" id="KW-0479">Metal-binding</keyword>
<dbReference type="InterPro" id="IPR008949">
    <property type="entry name" value="Isoprenoid_synthase_dom_sf"/>
</dbReference>
<reference evidence="4 5" key="1">
    <citation type="submission" date="2020-08" db="EMBL/GenBank/DDBJ databases">
        <title>Genomic Encyclopedia of Type Strains, Phase IV (KMG-IV): sequencing the most valuable type-strain genomes for metagenomic binning, comparative biology and taxonomic classification.</title>
        <authorList>
            <person name="Goeker M."/>
        </authorList>
    </citation>
    <scope>NUCLEOTIDE SEQUENCE [LARGE SCALE GENOMIC DNA]</scope>
    <source>
        <strain evidence="4 5">DSM 2461</strain>
    </source>
</reference>
<keyword evidence="5" id="KW-1185">Reference proteome</keyword>
<dbReference type="RefSeq" id="WP_184748320.1">
    <property type="nucleotide sequence ID" value="NZ_JACHGJ010000009.1"/>
</dbReference>
<dbReference type="PROSITE" id="PS00444">
    <property type="entry name" value="POLYPRENYL_SYNTHASE_2"/>
    <property type="match status" value="1"/>
</dbReference>
<dbReference type="CDD" id="cd00685">
    <property type="entry name" value="Trans_IPPS_HT"/>
    <property type="match status" value="1"/>
</dbReference>
<evidence type="ECO:0000256" key="2">
    <source>
        <dbReference type="ARBA" id="ARBA00022842"/>
    </source>
</evidence>
<dbReference type="AlphaFoldDB" id="A0A841REP6"/>
<accession>A0A841REP6</accession>
<dbReference type="EMBL" id="JACHGJ010000009">
    <property type="protein sequence ID" value="MBB6482086.1"/>
    <property type="molecule type" value="Genomic_DNA"/>
</dbReference>
<evidence type="ECO:0000256" key="1">
    <source>
        <dbReference type="ARBA" id="ARBA00022723"/>
    </source>
</evidence>
<dbReference type="Proteomes" id="UP000587760">
    <property type="component" value="Unassembled WGS sequence"/>
</dbReference>
<dbReference type="GO" id="GO:0046872">
    <property type="term" value="F:metal ion binding"/>
    <property type="evidence" value="ECO:0007669"/>
    <property type="project" value="UniProtKB-KW"/>
</dbReference>
<dbReference type="Gene3D" id="1.10.600.10">
    <property type="entry name" value="Farnesyl Diphosphate Synthase"/>
    <property type="match status" value="1"/>
</dbReference>
<evidence type="ECO:0000256" key="3">
    <source>
        <dbReference type="RuleBase" id="RU004466"/>
    </source>
</evidence>
<dbReference type="PANTHER" id="PTHR12001:SF44">
    <property type="entry name" value="GERANYLGERANYL PYROPHOSPHATE SYNTHASE"/>
    <property type="match status" value="1"/>
</dbReference>
<keyword evidence="2" id="KW-0460">Magnesium</keyword>
<dbReference type="PROSITE" id="PS00723">
    <property type="entry name" value="POLYPRENYL_SYNTHASE_1"/>
    <property type="match status" value="1"/>
</dbReference>
<name>A0A841REP6_9SPIO</name>
<organism evidence="4 5">
    <name type="scientific">Spirochaeta isovalerica</name>
    <dbReference type="NCBI Taxonomy" id="150"/>
    <lineage>
        <taxon>Bacteria</taxon>
        <taxon>Pseudomonadati</taxon>
        <taxon>Spirochaetota</taxon>
        <taxon>Spirochaetia</taxon>
        <taxon>Spirochaetales</taxon>
        <taxon>Spirochaetaceae</taxon>
        <taxon>Spirochaeta</taxon>
    </lineage>
</organism>
<dbReference type="GO" id="GO:0008299">
    <property type="term" value="P:isoprenoid biosynthetic process"/>
    <property type="evidence" value="ECO:0007669"/>
    <property type="project" value="InterPro"/>
</dbReference>
<dbReference type="InterPro" id="IPR033749">
    <property type="entry name" value="Polyprenyl_synt_CS"/>
</dbReference>
<comment type="caution">
    <text evidence="4">The sequence shown here is derived from an EMBL/GenBank/DDBJ whole genome shotgun (WGS) entry which is preliminary data.</text>
</comment>
<protein>
    <submittedName>
        <fullName evidence="4">Octaprenyl-diphosphate synthase</fullName>
        <ecNumber evidence="4">2.5.1.90</ecNumber>
    </submittedName>
</protein>